<evidence type="ECO:0000313" key="2">
    <source>
        <dbReference type="EMBL" id="AJD93150.1"/>
    </source>
</evidence>
<keyword evidence="1" id="KW-0812">Transmembrane</keyword>
<dbReference type="HOGENOM" id="CLU_3044254_0_0_9"/>
<evidence type="ECO:0000313" key="3">
    <source>
        <dbReference type="Proteomes" id="UP000031449"/>
    </source>
</evidence>
<protein>
    <submittedName>
        <fullName evidence="2">Uncharacterized protein</fullName>
    </submittedName>
</protein>
<organism evidence="2 3">
    <name type="scientific">Jeotgalibacillus malaysiensis</name>
    <dbReference type="NCBI Taxonomy" id="1508404"/>
    <lineage>
        <taxon>Bacteria</taxon>
        <taxon>Bacillati</taxon>
        <taxon>Bacillota</taxon>
        <taxon>Bacilli</taxon>
        <taxon>Bacillales</taxon>
        <taxon>Caryophanaceae</taxon>
        <taxon>Jeotgalibacillus</taxon>
    </lineage>
</organism>
<name>A0A0B5ASE2_9BACL</name>
<gene>
    <name evidence="2" type="ORF">JMA_38320</name>
</gene>
<feature type="transmembrane region" description="Helical" evidence="1">
    <location>
        <begin position="20"/>
        <end position="40"/>
    </location>
</feature>
<proteinExistence type="predicted"/>
<keyword evidence="1" id="KW-1133">Transmembrane helix</keyword>
<dbReference type="EMBL" id="CP009417">
    <property type="protein sequence ID" value="AJD93150.1"/>
    <property type="molecule type" value="Genomic_DNA"/>
</dbReference>
<keyword evidence="3" id="KW-1185">Reference proteome</keyword>
<dbReference type="BioCyc" id="JESP1508404:G14D9-13116-MONOMER"/>
<dbReference type="Proteomes" id="UP000031449">
    <property type="component" value="Plasmid unnamed"/>
</dbReference>
<evidence type="ECO:0000256" key="1">
    <source>
        <dbReference type="SAM" id="Phobius"/>
    </source>
</evidence>
<accession>A0A0B5ASE2</accession>
<keyword evidence="2" id="KW-0614">Plasmid</keyword>
<sequence>MIQTPIAEVLLHLYPGLQTYMPLFAGGIVALFAGVGLFVWKHDKKRLNQQNEKT</sequence>
<keyword evidence="1" id="KW-0472">Membrane</keyword>
<reference evidence="2 3" key="1">
    <citation type="submission" date="2014-08" db="EMBL/GenBank/DDBJ databases">
        <title>Complete genome of a marine bacteria Jeotgalibacillus malaysiensis.</title>
        <authorList>
            <person name="Yaakop A.S."/>
            <person name="Chan K.-G."/>
            <person name="Goh K.M."/>
        </authorList>
    </citation>
    <scope>NUCLEOTIDE SEQUENCE [LARGE SCALE GENOMIC DNA]</scope>
    <source>
        <strain evidence="2 3">D5</strain>
        <plasmid evidence="3">Plasmid</plasmid>
    </source>
</reference>
<dbReference type="AlphaFoldDB" id="A0A0B5ASE2"/>
<dbReference type="KEGG" id="jeo:JMA_38320"/>
<geneLocation type="plasmid" evidence="3"/>